<organism evidence="1 2">
    <name type="scientific">Hufsiella arboris</name>
    <dbReference type="NCBI Taxonomy" id="2695275"/>
    <lineage>
        <taxon>Bacteria</taxon>
        <taxon>Pseudomonadati</taxon>
        <taxon>Bacteroidota</taxon>
        <taxon>Sphingobacteriia</taxon>
        <taxon>Sphingobacteriales</taxon>
        <taxon>Sphingobacteriaceae</taxon>
        <taxon>Hufsiella</taxon>
    </lineage>
</organism>
<proteinExistence type="predicted"/>
<evidence type="ECO:0000313" key="2">
    <source>
        <dbReference type="Proteomes" id="UP000466586"/>
    </source>
</evidence>
<dbReference type="AlphaFoldDB" id="A0A7K1Y9G6"/>
<dbReference type="Proteomes" id="UP000466586">
    <property type="component" value="Unassembled WGS sequence"/>
</dbReference>
<protein>
    <submittedName>
        <fullName evidence="1">Uncharacterized protein</fullName>
    </submittedName>
</protein>
<dbReference type="Gene3D" id="2.120.10.30">
    <property type="entry name" value="TolB, C-terminal domain"/>
    <property type="match status" value="1"/>
</dbReference>
<accession>A0A7K1Y9G6</accession>
<name>A0A7K1Y9G6_9SPHI</name>
<keyword evidence="2" id="KW-1185">Reference proteome</keyword>
<dbReference type="SUPFAM" id="SSF63825">
    <property type="entry name" value="YWTD domain"/>
    <property type="match status" value="1"/>
</dbReference>
<gene>
    <name evidence="1" type="ORF">GS399_09625</name>
</gene>
<dbReference type="EMBL" id="WVHT01000004">
    <property type="protein sequence ID" value="MXV51227.1"/>
    <property type="molecule type" value="Genomic_DNA"/>
</dbReference>
<evidence type="ECO:0000313" key="1">
    <source>
        <dbReference type="EMBL" id="MXV51227.1"/>
    </source>
</evidence>
<dbReference type="InterPro" id="IPR011042">
    <property type="entry name" value="6-blade_b-propeller_TolB-like"/>
</dbReference>
<dbReference type="RefSeq" id="WP_160844411.1">
    <property type="nucleotide sequence ID" value="NZ_WVHT01000004.1"/>
</dbReference>
<comment type="caution">
    <text evidence="1">The sequence shown here is derived from an EMBL/GenBank/DDBJ whole genome shotgun (WGS) entry which is preliminary data.</text>
</comment>
<sequence length="156" mass="16889">MPKTEHCGLWMGMGAVKTTPGGNTPNLGGQTIRHIKMDGTVTTFLKLDPSLNWAINDVAVTKRDKDFNLTSHENAFISITRSAVSDTSSLTQRKYQILHLSYDKVLTPITGLLTEGFQNGAAAQATFRGPTGLTVNPSGIFVADISNNAIRKISRQ</sequence>
<reference evidence="1 2" key="1">
    <citation type="submission" date="2019-11" db="EMBL/GenBank/DDBJ databases">
        <title>Pedobacter sp. HMF7647 Genome sequencing and assembly.</title>
        <authorList>
            <person name="Kang H."/>
            <person name="Kim H."/>
            <person name="Joh K."/>
        </authorList>
    </citation>
    <scope>NUCLEOTIDE SEQUENCE [LARGE SCALE GENOMIC DNA]</scope>
    <source>
        <strain evidence="1 2">HMF7647</strain>
    </source>
</reference>